<evidence type="ECO:0008006" key="3">
    <source>
        <dbReference type="Google" id="ProtNLM"/>
    </source>
</evidence>
<dbReference type="AlphaFoldDB" id="A0AAD4F7N7"/>
<dbReference type="Proteomes" id="UP001197093">
    <property type="component" value="Unassembled WGS sequence"/>
</dbReference>
<sequence>MKQLAALLKERKQSDLGDVVVIGIDFGTTYSGAAWATMDDFENDQINLITTWPDFGREEGKAPTALLYDEDGNHKWGYDIPYNADPLQWFKLLLVPEEDLDDKLRTSDYVLRARKMLRELDKTPVDAIADFLGSLWAHILASIYKERTKSTIATMTFHVVITVPAIWKDAARKDMEMAATKANILQHRAAGPTTLTFVPEPEAAALVTLWEHRKNLSEGDVYVICDAGGGTVDLITYRVGDLNPIQLHEAVIGSGGLCGGIFIDEKFEAMCKKRLGTQWNSLSQAGIKEMTKADWEESIKRKYAGQDASKEYIVAIPAEAFKGAPLNNRSKAIKDGRFYFSCSDIKATFATTLNGIRDLIDDQIASAKQKNLSVTVSMTSSSWHTRLTAEKGIVLVGGLGCSPYLYHSLSDMYQGQGIDVLQSSGIKPRTAICRGAIFKGFLDRPSTATNGGMVPPVNVASVIARQSVGVVYRPEFVAGVHPDIDKWWDDMRGMWLADNQISWYIKKGDEIVLAKPIRRSFCHYFETKDQFDAHSFTQPIVRCSDDHPPSRKTDSVQTLCQITYSNPDMSFDKLENCRGKNLKVLKSLSFEIEMVPSGASTVFSVEYKGTKLGSQNAGVDD</sequence>
<dbReference type="CDD" id="cd10170">
    <property type="entry name" value="ASKHA_NBD_HSP70"/>
    <property type="match status" value="1"/>
</dbReference>
<gene>
    <name evidence="1" type="ORF">NEMBOFW57_004223</name>
</gene>
<accession>A0AAD4F7N7</accession>
<evidence type="ECO:0000313" key="1">
    <source>
        <dbReference type="EMBL" id="KAG7294155.1"/>
    </source>
</evidence>
<proteinExistence type="predicted"/>
<organism evidence="1 2">
    <name type="scientific">Staphylotrichum longicolle</name>
    <dbReference type="NCBI Taxonomy" id="669026"/>
    <lineage>
        <taxon>Eukaryota</taxon>
        <taxon>Fungi</taxon>
        <taxon>Dikarya</taxon>
        <taxon>Ascomycota</taxon>
        <taxon>Pezizomycotina</taxon>
        <taxon>Sordariomycetes</taxon>
        <taxon>Sordariomycetidae</taxon>
        <taxon>Sordariales</taxon>
        <taxon>Chaetomiaceae</taxon>
        <taxon>Staphylotrichum</taxon>
    </lineage>
</organism>
<protein>
    <recommendedName>
        <fullName evidence="3">Actin-like ATPase domain-containing protein</fullName>
    </recommendedName>
</protein>
<reference evidence="1" key="1">
    <citation type="submission" date="2023-02" db="EMBL/GenBank/DDBJ databases">
        <authorList>
            <person name="Palmer J.M."/>
        </authorList>
    </citation>
    <scope>NUCLEOTIDE SEQUENCE</scope>
    <source>
        <strain evidence="1">FW57</strain>
    </source>
</reference>
<dbReference type="PANTHER" id="PTHR14187:SF5">
    <property type="entry name" value="HEAT SHOCK 70 KDA PROTEIN 12A"/>
    <property type="match status" value="1"/>
</dbReference>
<dbReference type="InterPro" id="IPR043129">
    <property type="entry name" value="ATPase_NBD"/>
</dbReference>
<dbReference type="SUPFAM" id="SSF53067">
    <property type="entry name" value="Actin-like ATPase domain"/>
    <property type="match status" value="2"/>
</dbReference>
<comment type="caution">
    <text evidence="1">The sequence shown here is derived from an EMBL/GenBank/DDBJ whole genome shotgun (WGS) entry which is preliminary data.</text>
</comment>
<dbReference type="EMBL" id="JAHCVI010000001">
    <property type="protein sequence ID" value="KAG7294155.1"/>
    <property type="molecule type" value="Genomic_DNA"/>
</dbReference>
<evidence type="ECO:0000313" key="2">
    <source>
        <dbReference type="Proteomes" id="UP001197093"/>
    </source>
</evidence>
<keyword evidence="2" id="KW-1185">Reference proteome</keyword>
<name>A0AAD4F7N7_9PEZI</name>
<dbReference type="Gene3D" id="3.30.420.40">
    <property type="match status" value="1"/>
</dbReference>
<dbReference type="PANTHER" id="PTHR14187">
    <property type="entry name" value="ALPHA KINASE/ELONGATION FACTOR 2 KINASE"/>
    <property type="match status" value="1"/>
</dbReference>